<protein>
    <submittedName>
        <fullName evidence="3">RHS repeat protein</fullName>
    </submittedName>
</protein>
<evidence type="ECO:0000259" key="2">
    <source>
        <dbReference type="Pfam" id="PF20041"/>
    </source>
</evidence>
<dbReference type="Proteomes" id="UP000309594">
    <property type="component" value="Unassembled WGS sequence"/>
</dbReference>
<accession>A0A4V6WPF4</accession>
<name>A0A4V6WPF4_9SPHI</name>
<dbReference type="PANTHER" id="PTHR32305">
    <property type="match status" value="1"/>
</dbReference>
<sequence length="2495" mass="276876">MITRLRNVFTITCLLVLWGLNSFAAEEPYENFIKGAIKKNDSLFVKDEKFKNPNFIWSEITNISVNNTLSLSILSEQEISKSFNLHITLRVAYFSSPDQAQPTLIDSVKLHVNYEKGSGKVYKSMDNYRFTNGYYVKVYVVDVQSPEFGTEIPEIFQLTSTIVVNRKYKFMPQMPISVNGILQNDSAPGRAAQRLSGGGPINNNAQLELSWTPLYSGEEYDIEWVMLDKNEQNSYVLNGVVDGTFNGDPLAVAQFFKNNSTRVTTTVPLYTISLVSNADVILVRVRQVSYATDGIRLEGSWSYQKDNSSQYTAWDISSWHESKMNWQYAASYAEDGKKKEVVTYFDGTLRGRQTVTLNNAEKVAIVQENIYDQYGRVAASVLPAPAQESLAKTLHYFQNFNQNSAGKQYNFLNLNTAFCETLPEALKKSSGSSLYYSADNANAFKDDPTRPYNKYIPDAGGFPLSVTQYTADNTGRIQLQGGVGPAFQPGVQDSRTTKYFYGKPEQWELDRIFGNDVGDASHYLKNMVVDPNKQVSISYVNASGKTIATALTGSTPANLEALPSLPVVKRDTLPLITSGKFVFNSSALKLTANTTYLSSVIGAGTLKYNVEQLISRYPGGLFQPCSNCYYELKITVKDDCGDIKGTKFDTIGSIVAAPEKTSLHEDSLSVNFDKIGEYYITFELQLSKEVIKHFTDEFVSEGQATGQLKKESEFILNALEKARFEDCLADCKTAKERLGTQVAFTSMFNGKLKEMGVLDTNTYSLFIDQLYTRLSATVYALQDGCDTMSSVCDRYRIPMLADVSPGGQYALFDNEGNPLETDLNVLFKRFKNGVFNDLDETDPLYQKDLITLEDGSVISPYRNGFKLAQLVKYWRPEWAELFLDQHPEYCKLLFCYANTVSGSWDEKVSETSTNAKIEGFTAVGISYSDTNSDWLLPYDPFFKVGAAGEAYKPAMLADLLNYSQTVLKLNTKVPTASIKGLSQYVDYQLYCADSTATTNQFGAPSARWENCAKKMDCRVVDREWQMYRDMYLELKQKYFEQARSSSPGCTASCPVGTTISLPPNGGNGVNPCGVQFQLGASGLQLADNVFSNLENNIKNTYWFVSGMAGDPPNPPAGVCNNGYSSQGFYPCITVYLANGTPKNFYNVWMFICTETTEVPCFYETHIYGVDYEGYNFYVANSGSYAYRTEYTVIEGYDYNNMPPFNPSGNNCYAEFYQCLKIYHLSGNLIATYNNVWVFVCVGDNGWGRTAAKSAGSVENKSTDKLKTNNFTDSDKKINEILITDVSSKNVYSIIKGDSTAFGGGSGPVLSKVNFTAYEFKPYFVVQERANVSKRFKNVWVSKYVEVKVANRQVNNSVSSIYNPCPASDFEVVTLPGWENDGISISVSYKNGVTCPNHDVQVDIYRNPDALNAQYLGTVTIPASVNTTTAYLTGPTSTYPYYYDLFFACGTNPCANDPEPVSCSPLLLTKRSHFGAPNRADVSSQSPEQFQSDLKEQLYDLVKTSCESGADVWMERLKPGLDASEVPESTRNLLKAHLIDLCILAGDTAHPMGASSLPSGYIRVSNVPSRTFADVIKNLLGAFTPLLNPWLIDAPYPYNSGHQPVERTITNTSKDICDKLASLRPAGLSDPQFYTHLQNLFGTTMKLSHAEFDALLKACNNCRFILEKDIILPQFLESNSKACITKGEYNTAMSALLAEFNNSLTPESANYETIVSNYMNHKWGFSLTFDKYKAFGDGSNNQLCNELPYTEVAMPVYDCERSLIETAIGNGMREYEAYILDERNKFTNAYVNLCASAKANVKMLMAQQVYHYTLYYYDQAGNLIRTVPPEGVNVLNETETMMVSNARRFVPDNCNYNGPDTEANKPLALQSLSDALAYDGNAAVEMWLYQNNTLFRQMIATTSDKKYMFQACINGNLLNIDVYSLQQADAGSISITLSNHVTANIAALQPLLPWTHIVVQGDKLASGALQLWINGKLHPAVSGAPSAGCTWTISSIPSLSLPENISSLKHLRLYNGRLMTAEEIKSNAESGCLSAFGPYTAWHRFAVPTELGGPTAIAPNSTRETQFNALYPAHTLTTTYAYNSTNQVIKQESPDAGISRFWYDLQSRLVISQNARQAPLSKHSYTKYDPLGRITEVGEKLNGNLSQQDLPAFLQQSSYLNFLSSGSNSQLTQTIYDNAPEGGIGGVPLDLGQTNLRKRVAASIYRENAGNNNINASYYDYDLSGNVKTLYQQVNGLGIKKINYEYDLASGKVNFVAYQPSEAGQADKHDQFYYAYKYDDENRLTEAWSGVEANMVSYGIGSKLNLVTGKEDASYRYYLHGPLARVDLGREGHKVQGLDYAYTLQGWLKGVNGNTLQPGNDQGGDGTNGIARDAMAYSLGYYPNDYQPIGGGLAYNMQWQPGGEAGNALFNGNISNSTVAIKGISNDEPKGYTYAYDQLNRLTRMRQHDLSNSTTSWNGNGSDKYKEDYTYDGNGNILTLQRNGSGGSLMDSLSYT</sequence>
<evidence type="ECO:0000256" key="1">
    <source>
        <dbReference type="SAM" id="SignalP"/>
    </source>
</evidence>
<feature type="non-terminal residue" evidence="3">
    <location>
        <position position="2495"/>
    </location>
</feature>
<organism evidence="3 4">
    <name type="scientific">Pedobacter hiemivivus</name>
    <dbReference type="NCBI Taxonomy" id="2530454"/>
    <lineage>
        <taxon>Bacteria</taxon>
        <taxon>Pseudomonadati</taxon>
        <taxon>Bacteroidota</taxon>
        <taxon>Sphingobacteriia</taxon>
        <taxon>Sphingobacteriales</taxon>
        <taxon>Sphingobacteriaceae</taxon>
        <taxon>Pedobacter</taxon>
    </lineage>
</organism>
<feature type="signal peptide" evidence="1">
    <location>
        <begin position="1"/>
        <end position="24"/>
    </location>
</feature>
<feature type="chain" id="PRO_5020257514" evidence="1">
    <location>
        <begin position="25"/>
        <end position="2495"/>
    </location>
</feature>
<dbReference type="PANTHER" id="PTHR32305:SF15">
    <property type="entry name" value="PROTEIN RHSA-RELATED"/>
    <property type="match status" value="1"/>
</dbReference>
<proteinExistence type="predicted"/>
<dbReference type="RefSeq" id="WP_136882280.1">
    <property type="nucleotide sequence ID" value="NZ_SWDX01000018.1"/>
</dbReference>
<dbReference type="InterPro" id="IPR050708">
    <property type="entry name" value="T6SS_VgrG/RHS"/>
</dbReference>
<evidence type="ECO:0000313" key="4">
    <source>
        <dbReference type="Proteomes" id="UP000309594"/>
    </source>
</evidence>
<dbReference type="EMBL" id="SWDX01000018">
    <property type="protein sequence ID" value="TKC55286.1"/>
    <property type="molecule type" value="Genomic_DNA"/>
</dbReference>
<dbReference type="Pfam" id="PF20041">
    <property type="entry name" value="DUF6443"/>
    <property type="match status" value="1"/>
</dbReference>
<gene>
    <name evidence="3" type="ORF">FBD94_25190</name>
</gene>
<keyword evidence="1" id="KW-0732">Signal</keyword>
<comment type="caution">
    <text evidence="3">The sequence shown here is derived from an EMBL/GenBank/DDBJ whole genome shotgun (WGS) entry which is preliminary data.</text>
</comment>
<dbReference type="InterPro" id="IPR045619">
    <property type="entry name" value="DUF6443"/>
</dbReference>
<dbReference type="Gene3D" id="2.180.10.10">
    <property type="entry name" value="RHS repeat-associated core"/>
    <property type="match status" value="1"/>
</dbReference>
<evidence type="ECO:0000313" key="3">
    <source>
        <dbReference type="EMBL" id="TKC55286.1"/>
    </source>
</evidence>
<feature type="domain" description="DUF6443" evidence="2">
    <location>
        <begin position="330"/>
        <end position="413"/>
    </location>
</feature>
<reference evidence="3 4" key="1">
    <citation type="submission" date="2019-04" db="EMBL/GenBank/DDBJ databases">
        <title>Pedobacter sp. RP-1-16 sp. nov., isolated from Arctic soil.</title>
        <authorList>
            <person name="Dahal R.H."/>
            <person name="Kim D.-U."/>
        </authorList>
    </citation>
    <scope>NUCLEOTIDE SEQUENCE [LARGE SCALE GENOMIC DNA]</scope>
    <source>
        <strain evidence="3 4">RP-1-16</strain>
    </source>
</reference>